<evidence type="ECO:0000256" key="3">
    <source>
        <dbReference type="ARBA" id="ARBA00007681"/>
    </source>
</evidence>
<dbReference type="PIRSF" id="PIRSF039089">
    <property type="entry name" value="ATP_synthase_gamma"/>
    <property type="match status" value="1"/>
</dbReference>
<comment type="similarity">
    <text evidence="3 10">Belongs to the ATPase gamma chain family.</text>
</comment>
<comment type="subcellular location">
    <subcellularLocation>
        <location evidence="10">Cell membrane</location>
        <topology evidence="10">Peripheral membrane protein</topology>
    </subcellularLocation>
    <subcellularLocation>
        <location evidence="2">Membrane</location>
        <topology evidence="2">Peripheral membrane protein</topology>
    </subcellularLocation>
</comment>
<evidence type="ECO:0000313" key="11">
    <source>
        <dbReference type="EMBL" id="MCQ8241825.1"/>
    </source>
</evidence>
<accession>A0ABT1VZR3</accession>
<dbReference type="SUPFAM" id="SSF52943">
    <property type="entry name" value="ATP synthase (F1-ATPase), gamma subunit"/>
    <property type="match status" value="1"/>
</dbReference>
<dbReference type="InterPro" id="IPR035968">
    <property type="entry name" value="ATP_synth_F1_ATPase_gsu"/>
</dbReference>
<dbReference type="NCBIfam" id="NF004146">
    <property type="entry name" value="PRK05621.1-4"/>
    <property type="match status" value="1"/>
</dbReference>
<keyword evidence="4 10" id="KW-0813">Transport</keyword>
<comment type="caution">
    <text evidence="11">The sequence shown here is derived from an EMBL/GenBank/DDBJ whole genome shotgun (WGS) entry which is preliminary data.</text>
</comment>
<dbReference type="NCBIfam" id="TIGR01146">
    <property type="entry name" value="ATPsyn_F1gamma"/>
    <property type="match status" value="1"/>
</dbReference>
<keyword evidence="7 10" id="KW-0472">Membrane</keyword>
<dbReference type="Proteomes" id="UP001524547">
    <property type="component" value="Unassembled WGS sequence"/>
</dbReference>
<dbReference type="Pfam" id="PF00231">
    <property type="entry name" value="ATP-synt"/>
    <property type="match status" value="1"/>
</dbReference>
<sequence length="296" mass="31922">MPSLKELRARIGSVKSTRKITSAMKMVAASKLRRAQARAEASRPYAEAMQRMLAALARSSAGGPNASRLLAGTGQDRVHLVIPVTSDRGLAGGFNANIGRTTRNLVRRLQGEGKTVKILPVGRKGADYLEREFKGAVIDRIPGSAGKDVAFSAAEELGLRVTAMLERGEFDVATLVFNRFNNVMSQTPVEQQLVPLSLPANDDLPDAATKGGAIYEFEPDEETILARLLPRNLSIQIYSAMLESAAGEQGARMTAMDSATRNAGKAIDRLTLNYNRTRQANITRELIEIISGADAV</sequence>
<evidence type="ECO:0000256" key="8">
    <source>
        <dbReference type="ARBA" id="ARBA00023196"/>
    </source>
</evidence>
<name>A0ABT1VZR3_9PROT</name>
<keyword evidence="5 10" id="KW-0375">Hydrogen ion transport</keyword>
<keyword evidence="10" id="KW-1003">Cell membrane</keyword>
<protein>
    <recommendedName>
        <fullName evidence="10">ATP synthase gamma chain</fullName>
    </recommendedName>
    <alternativeName>
        <fullName evidence="10">ATP synthase F1 sector gamma subunit</fullName>
    </alternativeName>
    <alternativeName>
        <fullName evidence="10">F-ATPase gamma subunit</fullName>
    </alternativeName>
</protein>
<organism evidence="11 12">
    <name type="scientific">Rhizosaccharibacter radicis</name>
    <dbReference type="NCBI Taxonomy" id="2782605"/>
    <lineage>
        <taxon>Bacteria</taxon>
        <taxon>Pseudomonadati</taxon>
        <taxon>Pseudomonadota</taxon>
        <taxon>Alphaproteobacteria</taxon>
        <taxon>Acetobacterales</taxon>
        <taxon>Acetobacteraceae</taxon>
        <taxon>Rhizosaccharibacter</taxon>
    </lineage>
</organism>
<comment type="subunit">
    <text evidence="10">F-type ATPases have 2 components, CF(1) - the catalytic core - and CF(0) - the membrane proton channel. CF(1) has five subunits: alpha(3), beta(3), gamma(1), delta(1), epsilon(1). CF(0) has three main subunits: a, b and c.</text>
</comment>
<dbReference type="HAMAP" id="MF_00815">
    <property type="entry name" value="ATP_synth_gamma_bact"/>
    <property type="match status" value="1"/>
</dbReference>
<dbReference type="PANTHER" id="PTHR11693:SF22">
    <property type="entry name" value="ATP SYNTHASE SUBUNIT GAMMA, MITOCHONDRIAL"/>
    <property type="match status" value="1"/>
</dbReference>
<proteinExistence type="inferred from homology"/>
<evidence type="ECO:0000256" key="2">
    <source>
        <dbReference type="ARBA" id="ARBA00004170"/>
    </source>
</evidence>
<gene>
    <name evidence="10" type="primary">atpG</name>
    <name evidence="11" type="ORF">NFI88_13365</name>
</gene>
<dbReference type="CDD" id="cd12151">
    <property type="entry name" value="F1-ATPase_gamma"/>
    <property type="match status" value="1"/>
</dbReference>
<dbReference type="Gene3D" id="1.10.287.80">
    <property type="entry name" value="ATP synthase, gamma subunit, helix hairpin domain"/>
    <property type="match status" value="1"/>
</dbReference>
<dbReference type="InterPro" id="IPR023632">
    <property type="entry name" value="ATP_synth_F1_gsu_CS"/>
</dbReference>
<evidence type="ECO:0000256" key="4">
    <source>
        <dbReference type="ARBA" id="ARBA00022448"/>
    </source>
</evidence>
<evidence type="ECO:0000256" key="10">
    <source>
        <dbReference type="HAMAP-Rule" id="MF_00815"/>
    </source>
</evidence>
<evidence type="ECO:0000256" key="9">
    <source>
        <dbReference type="ARBA" id="ARBA00023310"/>
    </source>
</evidence>
<dbReference type="Gene3D" id="3.40.1380.10">
    <property type="match status" value="1"/>
</dbReference>
<comment type="function">
    <text evidence="1 10">Produces ATP from ADP in the presence of a proton gradient across the membrane. The gamma chain is believed to be important in regulating ATPase activity and the flow of protons through the CF(0) complex.</text>
</comment>
<keyword evidence="9 10" id="KW-0066">ATP synthesis</keyword>
<dbReference type="EMBL" id="JAMZEJ010000008">
    <property type="protein sequence ID" value="MCQ8241825.1"/>
    <property type="molecule type" value="Genomic_DNA"/>
</dbReference>
<evidence type="ECO:0000256" key="6">
    <source>
        <dbReference type="ARBA" id="ARBA00023065"/>
    </source>
</evidence>
<dbReference type="PRINTS" id="PR00126">
    <property type="entry name" value="ATPASEGAMMA"/>
</dbReference>
<keyword evidence="6 10" id="KW-0406">Ion transport</keyword>
<dbReference type="RefSeq" id="WP_422920579.1">
    <property type="nucleotide sequence ID" value="NZ_JAMZEJ010000008.1"/>
</dbReference>
<dbReference type="PANTHER" id="PTHR11693">
    <property type="entry name" value="ATP SYNTHASE GAMMA CHAIN"/>
    <property type="match status" value="1"/>
</dbReference>
<keyword evidence="12" id="KW-1185">Reference proteome</keyword>
<dbReference type="PROSITE" id="PS00153">
    <property type="entry name" value="ATPASE_GAMMA"/>
    <property type="match status" value="1"/>
</dbReference>
<dbReference type="InterPro" id="IPR000131">
    <property type="entry name" value="ATP_synth_F1_gsu"/>
</dbReference>
<evidence type="ECO:0000256" key="1">
    <source>
        <dbReference type="ARBA" id="ARBA00003456"/>
    </source>
</evidence>
<evidence type="ECO:0000256" key="5">
    <source>
        <dbReference type="ARBA" id="ARBA00022781"/>
    </source>
</evidence>
<evidence type="ECO:0000313" key="12">
    <source>
        <dbReference type="Proteomes" id="UP001524547"/>
    </source>
</evidence>
<keyword evidence="8 10" id="KW-0139">CF(1)</keyword>
<reference evidence="11 12" key="1">
    <citation type="submission" date="2022-06" db="EMBL/GenBank/DDBJ databases">
        <title>Rhizosaccharibacter gen. nov. sp. nov. KSS12, endophytic bacteria isolated from sugarcane.</title>
        <authorList>
            <person name="Pitiwittayakul N."/>
        </authorList>
    </citation>
    <scope>NUCLEOTIDE SEQUENCE [LARGE SCALE GENOMIC DNA]</scope>
    <source>
        <strain evidence="11 12">KSS12</strain>
    </source>
</reference>
<evidence type="ECO:0000256" key="7">
    <source>
        <dbReference type="ARBA" id="ARBA00023136"/>
    </source>
</evidence>